<sequence>MKPVFPAEQIVMDVKRLNINFTFMEKDKIDSKPKPLSRISTSKYAKPSTLGFSFLPPPRPQECVPH</sequence>
<evidence type="ECO:0000313" key="2">
    <source>
        <dbReference type="Proteomes" id="UP001359485"/>
    </source>
</evidence>
<accession>A0ABR1AUJ5</accession>
<proteinExistence type="predicted"/>
<evidence type="ECO:0000313" key="1">
    <source>
        <dbReference type="EMBL" id="KAK6627619.1"/>
    </source>
</evidence>
<gene>
    <name evidence="1" type="ORF">RUM44_010097</name>
</gene>
<reference evidence="1 2" key="1">
    <citation type="submission" date="2023-09" db="EMBL/GenBank/DDBJ databases">
        <title>Genomes of two closely related lineages of the louse Polyplax serrata with different host specificities.</title>
        <authorList>
            <person name="Martinu J."/>
            <person name="Tarabai H."/>
            <person name="Stefka J."/>
            <person name="Hypsa V."/>
        </authorList>
    </citation>
    <scope>NUCLEOTIDE SEQUENCE [LARGE SCALE GENOMIC DNA]</scope>
    <source>
        <strain evidence="1">98ZLc_SE</strain>
    </source>
</reference>
<dbReference type="Proteomes" id="UP001359485">
    <property type="component" value="Unassembled WGS sequence"/>
</dbReference>
<name>A0ABR1AUJ5_POLSC</name>
<comment type="caution">
    <text evidence="1">The sequence shown here is derived from an EMBL/GenBank/DDBJ whole genome shotgun (WGS) entry which is preliminary data.</text>
</comment>
<dbReference type="EMBL" id="JAWJWF010000045">
    <property type="protein sequence ID" value="KAK6627619.1"/>
    <property type="molecule type" value="Genomic_DNA"/>
</dbReference>
<protein>
    <submittedName>
        <fullName evidence="1">Uncharacterized protein</fullName>
    </submittedName>
</protein>
<organism evidence="1 2">
    <name type="scientific">Polyplax serrata</name>
    <name type="common">Common mouse louse</name>
    <dbReference type="NCBI Taxonomy" id="468196"/>
    <lineage>
        <taxon>Eukaryota</taxon>
        <taxon>Metazoa</taxon>
        <taxon>Ecdysozoa</taxon>
        <taxon>Arthropoda</taxon>
        <taxon>Hexapoda</taxon>
        <taxon>Insecta</taxon>
        <taxon>Pterygota</taxon>
        <taxon>Neoptera</taxon>
        <taxon>Paraneoptera</taxon>
        <taxon>Psocodea</taxon>
        <taxon>Troctomorpha</taxon>
        <taxon>Phthiraptera</taxon>
        <taxon>Anoplura</taxon>
        <taxon>Polyplacidae</taxon>
        <taxon>Polyplax</taxon>
    </lineage>
</organism>
<keyword evidence="2" id="KW-1185">Reference proteome</keyword>